<feature type="region of interest" description="Disordered" evidence="4">
    <location>
        <begin position="1"/>
        <end position="145"/>
    </location>
</feature>
<name>A0A836C5L0_9CHLO</name>
<dbReference type="Pfam" id="PF03167">
    <property type="entry name" value="UDG"/>
    <property type="match status" value="1"/>
</dbReference>
<proteinExistence type="predicted"/>
<keyword evidence="2" id="KW-0378">Hydrolase</keyword>
<dbReference type="GO" id="GO:0004844">
    <property type="term" value="F:uracil DNA N-glycosylase activity"/>
    <property type="evidence" value="ECO:0007669"/>
    <property type="project" value="TreeGrafter"/>
</dbReference>
<dbReference type="OrthoDB" id="565731at2759"/>
<organism evidence="6 7">
    <name type="scientific">Edaphochlamys debaryana</name>
    <dbReference type="NCBI Taxonomy" id="47281"/>
    <lineage>
        <taxon>Eukaryota</taxon>
        <taxon>Viridiplantae</taxon>
        <taxon>Chlorophyta</taxon>
        <taxon>core chlorophytes</taxon>
        <taxon>Chlorophyceae</taxon>
        <taxon>CS clade</taxon>
        <taxon>Chlamydomonadales</taxon>
        <taxon>Chlamydomonadales incertae sedis</taxon>
        <taxon>Edaphochlamys</taxon>
    </lineage>
</organism>
<dbReference type="InterPro" id="IPR036895">
    <property type="entry name" value="Uracil-DNA_glycosylase-like_sf"/>
</dbReference>
<feature type="compositionally biased region" description="Low complexity" evidence="4">
    <location>
        <begin position="48"/>
        <end position="75"/>
    </location>
</feature>
<dbReference type="InterPro" id="IPR015637">
    <property type="entry name" value="MUG/TDG"/>
</dbReference>
<gene>
    <name evidence="6" type="ORF">HYH03_002244</name>
</gene>
<evidence type="ECO:0000256" key="4">
    <source>
        <dbReference type="SAM" id="MobiDB-lite"/>
    </source>
</evidence>
<protein>
    <recommendedName>
        <fullName evidence="5">Uracil-DNA glycosylase-like domain-containing protein</fullName>
    </recommendedName>
</protein>
<dbReference type="PANTHER" id="PTHR12159">
    <property type="entry name" value="G/T AND G/U MISMATCH-SPECIFIC DNA GLYCOSYLASE"/>
    <property type="match status" value="1"/>
</dbReference>
<feature type="region of interest" description="Disordered" evidence="4">
    <location>
        <begin position="421"/>
        <end position="455"/>
    </location>
</feature>
<dbReference type="EMBL" id="JAEHOE010000005">
    <property type="protein sequence ID" value="KAG2499959.1"/>
    <property type="molecule type" value="Genomic_DNA"/>
</dbReference>
<evidence type="ECO:0000259" key="5">
    <source>
        <dbReference type="Pfam" id="PF03167"/>
    </source>
</evidence>
<feature type="domain" description="Uracil-DNA glycosylase-like" evidence="5">
    <location>
        <begin position="167"/>
        <end position="357"/>
    </location>
</feature>
<evidence type="ECO:0000256" key="3">
    <source>
        <dbReference type="ARBA" id="ARBA00023204"/>
    </source>
</evidence>
<dbReference type="PANTHER" id="PTHR12159:SF9">
    <property type="entry name" value="G_T MISMATCH-SPECIFIC THYMINE DNA GLYCOSYLASE"/>
    <property type="match status" value="1"/>
</dbReference>
<dbReference type="GO" id="GO:0008263">
    <property type="term" value="F:pyrimidine-specific mismatch base pair DNA N-glycosylase activity"/>
    <property type="evidence" value="ECO:0007669"/>
    <property type="project" value="TreeGrafter"/>
</dbReference>
<dbReference type="SUPFAM" id="SSF52141">
    <property type="entry name" value="Uracil-DNA glycosylase-like"/>
    <property type="match status" value="1"/>
</dbReference>
<feature type="compositionally biased region" description="Low complexity" evidence="4">
    <location>
        <begin position="123"/>
        <end position="145"/>
    </location>
</feature>
<keyword evidence="7" id="KW-1185">Reference proteome</keyword>
<comment type="caution">
    <text evidence="6">The sequence shown here is derived from an EMBL/GenBank/DDBJ whole genome shotgun (WGS) entry which is preliminary data.</text>
</comment>
<feature type="compositionally biased region" description="Gly residues" evidence="4">
    <location>
        <begin position="421"/>
        <end position="434"/>
    </location>
</feature>
<reference evidence="6" key="1">
    <citation type="journal article" date="2020" name="bioRxiv">
        <title>Comparative genomics of Chlamydomonas.</title>
        <authorList>
            <person name="Craig R.J."/>
            <person name="Hasan A.R."/>
            <person name="Ness R.W."/>
            <person name="Keightley P.D."/>
        </authorList>
    </citation>
    <scope>NUCLEOTIDE SEQUENCE</scope>
    <source>
        <strain evidence="6">CCAP 11/70</strain>
    </source>
</reference>
<accession>A0A836C5L0</accession>
<dbReference type="Gene3D" id="3.40.470.10">
    <property type="entry name" value="Uracil-DNA glycosylase-like domain"/>
    <property type="match status" value="1"/>
</dbReference>
<evidence type="ECO:0000256" key="2">
    <source>
        <dbReference type="ARBA" id="ARBA00022801"/>
    </source>
</evidence>
<keyword evidence="3" id="KW-0234">DNA repair</keyword>
<evidence type="ECO:0000313" key="6">
    <source>
        <dbReference type="EMBL" id="KAG2499959.1"/>
    </source>
</evidence>
<evidence type="ECO:0000313" key="7">
    <source>
        <dbReference type="Proteomes" id="UP000612055"/>
    </source>
</evidence>
<dbReference type="InterPro" id="IPR005122">
    <property type="entry name" value="Uracil-DNA_glycosylase-like"/>
</dbReference>
<feature type="compositionally biased region" description="Low complexity" evidence="4">
    <location>
        <begin position="25"/>
        <end position="40"/>
    </location>
</feature>
<dbReference type="AlphaFoldDB" id="A0A836C5L0"/>
<sequence>MSGNVFERFKLTSSSPVAAAKRRSAQALAPAGPTALTPSRAAPPAPAESPAAALGSSPAGGATGAAADSAAGSGRAAKRARVPSAGIADATASGSASSPPPSSTGARAPGPLESGPLAQPQTGPATPQAARRPRAASASNPAAPATSPATAAAAAAAAGAAPGVLEKLGDAPLRLVVVGHNPSAHAWASGHYYSNPSNHMWRILIATGIAPPGTRGAQDDDRLPGAAGVGFLDVGCGHPGTDSSQFSSADFERWSSAFYARLRAHVARAGASIGCTCPGGACGAPSLVAFSGKRQFLELLNVGRSGRGRVKSVEYGPQTLLPTGWPLPRSTEVWVCSSTSGAAALSREAREEPYRRVAERLGAVPWPRPAQLRCGGAAAAGAGPAGGEAGAAGGEVVGAAGEEVGGAAQGRGVERVQGGGLVRRAGGQGEGQVGGEAEPGVHSRQAGTPGEGEAG</sequence>
<dbReference type="GO" id="GO:0006285">
    <property type="term" value="P:base-excision repair, AP site formation"/>
    <property type="evidence" value="ECO:0007669"/>
    <property type="project" value="InterPro"/>
</dbReference>
<dbReference type="Proteomes" id="UP000612055">
    <property type="component" value="Unassembled WGS sequence"/>
</dbReference>
<keyword evidence="1" id="KW-0227">DNA damage</keyword>
<evidence type="ECO:0000256" key="1">
    <source>
        <dbReference type="ARBA" id="ARBA00022763"/>
    </source>
</evidence>
<feature type="compositionally biased region" description="Low complexity" evidence="4">
    <location>
        <begin position="84"/>
        <end position="111"/>
    </location>
</feature>
<dbReference type="CDD" id="cd10028">
    <property type="entry name" value="UDG-F2_TDG_MUG"/>
    <property type="match status" value="1"/>
</dbReference>